<feature type="signal peptide" evidence="4">
    <location>
        <begin position="1"/>
        <end position="19"/>
    </location>
</feature>
<dbReference type="EMBL" id="BNDW01000004">
    <property type="protein sequence ID" value="GHI19183.1"/>
    <property type="molecule type" value="Genomic_DNA"/>
</dbReference>
<feature type="region of interest" description="Disordered" evidence="3">
    <location>
        <begin position="111"/>
        <end position="131"/>
    </location>
</feature>
<keyword evidence="2" id="KW-0186">Copper</keyword>
<comment type="caution">
    <text evidence="5">The sequence shown here is derived from an EMBL/GenBank/DDBJ whole genome shotgun (WGS) entry which is preliminary data.</text>
</comment>
<proteinExistence type="predicted"/>
<evidence type="ECO:0000256" key="2">
    <source>
        <dbReference type="ARBA" id="ARBA00023008"/>
    </source>
</evidence>
<dbReference type="Pfam" id="PF06236">
    <property type="entry name" value="MelC1"/>
    <property type="match status" value="1"/>
</dbReference>
<evidence type="ECO:0000256" key="3">
    <source>
        <dbReference type="SAM" id="MobiDB-lite"/>
    </source>
</evidence>
<reference evidence="5" key="1">
    <citation type="submission" date="2024-05" db="EMBL/GenBank/DDBJ databases">
        <title>Whole genome shotgun sequence of Streptomyces hydrogenans NBRC 13475.</title>
        <authorList>
            <person name="Komaki H."/>
            <person name="Tamura T."/>
        </authorList>
    </citation>
    <scope>NUCLEOTIDE SEQUENCE</scope>
    <source>
        <strain evidence="5">NBRC 13475</strain>
    </source>
</reference>
<dbReference type="InterPro" id="IPR010928">
    <property type="entry name" value="MelC1"/>
</dbReference>
<dbReference type="Gene3D" id="3.30.1880.10">
    <property type="entry name" value="protein ne1242 domain like"/>
    <property type="match status" value="1"/>
</dbReference>
<organism evidence="5 6">
    <name type="scientific">Streptomyces hydrogenans</name>
    <dbReference type="NCBI Taxonomy" id="1873719"/>
    <lineage>
        <taxon>Bacteria</taxon>
        <taxon>Bacillati</taxon>
        <taxon>Actinomycetota</taxon>
        <taxon>Actinomycetes</taxon>
        <taxon>Kitasatosporales</taxon>
        <taxon>Streptomycetaceae</taxon>
        <taxon>Streptomyces</taxon>
    </lineage>
</organism>
<evidence type="ECO:0000256" key="4">
    <source>
        <dbReference type="SAM" id="SignalP"/>
    </source>
</evidence>
<dbReference type="GeneID" id="94006307"/>
<evidence type="ECO:0000256" key="1">
    <source>
        <dbReference type="ARBA" id="ARBA00022729"/>
    </source>
</evidence>
<evidence type="ECO:0000313" key="6">
    <source>
        <dbReference type="Proteomes" id="UP001052739"/>
    </source>
</evidence>
<dbReference type="RefSeq" id="WP_043227067.1">
    <property type="nucleotide sequence ID" value="NZ_BNBS01000051.1"/>
</dbReference>
<sequence length="131" mass="13513">MPFPRRVALRSLFALAVTAATGGALGRIAARSPEAADPYAFDEMYAGRRIRGLTGPGGEPVALVDGRPLHLMRCADGGWVTPLDHYESCPTPLSATRAAVDAAGSAPLSRYAAGHGLHSDPTGGNPRGVHA</sequence>
<evidence type="ECO:0008006" key="7">
    <source>
        <dbReference type="Google" id="ProtNLM"/>
    </source>
</evidence>
<evidence type="ECO:0000313" key="5">
    <source>
        <dbReference type="EMBL" id="GHI19183.1"/>
    </source>
</evidence>
<keyword evidence="6" id="KW-1185">Reference proteome</keyword>
<accession>A0ABQ3P2E2</accession>
<name>A0ABQ3P2E2_9ACTN</name>
<dbReference type="InterPro" id="IPR023199">
    <property type="entry name" value="GriE/MELC1_sf"/>
</dbReference>
<protein>
    <recommendedName>
        <fullName evidence="7">Tyrosinase co-factor protein</fullName>
    </recommendedName>
</protein>
<dbReference type="Proteomes" id="UP001052739">
    <property type="component" value="Unassembled WGS sequence"/>
</dbReference>
<gene>
    <name evidence="5" type="ORF">Shyd_05540</name>
</gene>
<keyword evidence="1 4" id="KW-0732">Signal</keyword>
<feature type="chain" id="PRO_5045200704" description="Tyrosinase co-factor protein" evidence="4">
    <location>
        <begin position="20"/>
        <end position="131"/>
    </location>
</feature>